<comment type="subcellular location">
    <subcellularLocation>
        <location evidence="2 15">Cytoplasm</location>
    </subcellularLocation>
</comment>
<dbReference type="HAMAP" id="MF_00104">
    <property type="entry name" value="RNase_III"/>
    <property type="match status" value="1"/>
</dbReference>
<evidence type="ECO:0000256" key="16">
    <source>
        <dbReference type="SAM" id="MobiDB-lite"/>
    </source>
</evidence>
<keyword evidence="7 15" id="KW-0507">mRNA processing</keyword>
<keyword evidence="14 15" id="KW-0694">RNA-binding</keyword>
<feature type="domain" description="RNase III" evidence="18">
    <location>
        <begin position="19"/>
        <end position="148"/>
    </location>
</feature>
<dbReference type="Pfam" id="PF14622">
    <property type="entry name" value="Ribonucleas_3_3"/>
    <property type="match status" value="1"/>
</dbReference>
<feature type="binding site" evidence="15">
    <location>
        <position position="137"/>
    </location>
    <ligand>
        <name>Mg(2+)</name>
        <dbReference type="ChEBI" id="CHEBI:18420"/>
    </ligand>
</feature>
<evidence type="ECO:0000256" key="10">
    <source>
        <dbReference type="ARBA" id="ARBA00022723"/>
    </source>
</evidence>
<evidence type="ECO:0000256" key="15">
    <source>
        <dbReference type="HAMAP-Rule" id="MF_00104"/>
    </source>
</evidence>
<evidence type="ECO:0000256" key="3">
    <source>
        <dbReference type="ARBA" id="ARBA00010183"/>
    </source>
</evidence>
<dbReference type="SUPFAM" id="SSF54768">
    <property type="entry name" value="dsRNA-binding domain-like"/>
    <property type="match status" value="1"/>
</dbReference>
<dbReference type="InterPro" id="IPR011907">
    <property type="entry name" value="RNase_III"/>
</dbReference>
<keyword evidence="15" id="KW-0699">rRNA-binding</keyword>
<dbReference type="PANTHER" id="PTHR11207:SF0">
    <property type="entry name" value="RIBONUCLEASE 3"/>
    <property type="match status" value="1"/>
</dbReference>
<reference evidence="20 21" key="2">
    <citation type="submission" date="2015-01" db="EMBL/GenBank/DDBJ databases">
        <title>Draft Genome Sequences of Four Bacillus thermoamylovorans Strains, Isolated From Food Products.</title>
        <authorList>
            <person name="Krawcyk A.O."/>
            <person name="Berendsen E.M."/>
            <person name="Eijlander R.T."/>
            <person name="de Jong A."/>
            <person name="Wells-Bennik M."/>
            <person name="Kuipers O.P."/>
        </authorList>
    </citation>
    <scope>NUCLEOTIDE SEQUENCE [LARGE SCALE GENOMIC DNA]</scope>
    <source>
        <strain evidence="20 21">B4167</strain>
    </source>
</reference>
<dbReference type="GO" id="GO:0010468">
    <property type="term" value="P:regulation of gene expression"/>
    <property type="evidence" value="ECO:0007669"/>
    <property type="project" value="TreeGrafter"/>
</dbReference>
<dbReference type="RefSeq" id="WP_043988601.1">
    <property type="nucleotide sequence ID" value="NZ_CCRF01000045.1"/>
</dbReference>
<dbReference type="EC" id="3.1.26.3" evidence="15"/>
<comment type="function">
    <text evidence="15">Digests double-stranded RNA. Involved in the processing of primary rRNA transcript to yield the immediate precursors to the large and small rRNAs (23S and 16S). Processes some mRNAs, and tRNAs when they are encoded in the rRNA operon. Processes pre-crRNA and tracrRNA of type II CRISPR loci if present in the organism.</text>
</comment>
<reference evidence="19 22" key="1">
    <citation type="submission" date="2014-07" db="EMBL/GenBank/DDBJ databases">
        <authorList>
            <person name="Wibberg Daniel"/>
        </authorList>
    </citation>
    <scope>NUCLEOTIDE SEQUENCE [LARGE SCALE GENOMIC DNA]</scope>
</reference>
<dbReference type="Gene3D" id="3.30.160.20">
    <property type="match status" value="1"/>
</dbReference>
<gene>
    <name evidence="15 19" type="primary">rnc</name>
    <name evidence="20" type="ORF">B4167_3352</name>
    <name evidence="19" type="ORF">BT1A1_1533</name>
</gene>
<evidence type="ECO:0000256" key="5">
    <source>
        <dbReference type="ARBA" id="ARBA00022490"/>
    </source>
</evidence>
<dbReference type="Gene3D" id="1.10.1520.10">
    <property type="entry name" value="Ribonuclease III domain"/>
    <property type="match status" value="1"/>
</dbReference>
<evidence type="ECO:0000256" key="7">
    <source>
        <dbReference type="ARBA" id="ARBA00022664"/>
    </source>
</evidence>
<dbReference type="GO" id="GO:0008033">
    <property type="term" value="P:tRNA processing"/>
    <property type="evidence" value="ECO:0007669"/>
    <property type="project" value="UniProtKB-KW"/>
</dbReference>
<dbReference type="PROSITE" id="PS50137">
    <property type="entry name" value="DS_RBD"/>
    <property type="match status" value="1"/>
</dbReference>
<evidence type="ECO:0000256" key="4">
    <source>
        <dbReference type="ARBA" id="ARBA00011738"/>
    </source>
</evidence>
<comment type="catalytic activity">
    <reaction evidence="1 15">
        <text>Endonucleolytic cleavage to 5'-phosphomonoester.</text>
        <dbReference type="EC" id="3.1.26.3"/>
    </reaction>
</comment>
<evidence type="ECO:0000313" key="19">
    <source>
        <dbReference type="EMBL" id="CEE01362.1"/>
    </source>
</evidence>
<evidence type="ECO:0000313" key="22">
    <source>
        <dbReference type="Proteomes" id="UP000040576"/>
    </source>
</evidence>
<dbReference type="Pfam" id="PF00035">
    <property type="entry name" value="dsrm"/>
    <property type="match status" value="1"/>
</dbReference>
<evidence type="ECO:0000256" key="2">
    <source>
        <dbReference type="ARBA" id="ARBA00004496"/>
    </source>
</evidence>
<dbReference type="Proteomes" id="UP000032076">
    <property type="component" value="Unassembled WGS sequence"/>
</dbReference>
<dbReference type="SMART" id="SM00358">
    <property type="entry name" value="DSRM"/>
    <property type="match status" value="1"/>
</dbReference>
<evidence type="ECO:0000256" key="14">
    <source>
        <dbReference type="ARBA" id="ARBA00022884"/>
    </source>
</evidence>
<dbReference type="AlphaFoldDB" id="A0A090IUM5"/>
<dbReference type="Proteomes" id="UP000040576">
    <property type="component" value="Unassembled WGS sequence"/>
</dbReference>
<organism evidence="19 22">
    <name type="scientific">Caldibacillus thermoamylovorans</name>
    <dbReference type="NCBI Taxonomy" id="35841"/>
    <lineage>
        <taxon>Bacteria</taxon>
        <taxon>Bacillati</taxon>
        <taxon>Bacillota</taxon>
        <taxon>Bacilli</taxon>
        <taxon>Bacillales</taxon>
        <taxon>Bacillaceae</taxon>
        <taxon>Caldibacillus</taxon>
    </lineage>
</organism>
<comment type="cofactor">
    <cofactor evidence="15">
        <name>Mg(2+)</name>
        <dbReference type="ChEBI" id="CHEBI:18420"/>
    </cofactor>
</comment>
<evidence type="ECO:0000256" key="8">
    <source>
        <dbReference type="ARBA" id="ARBA00022694"/>
    </source>
</evidence>
<dbReference type="PROSITE" id="PS50142">
    <property type="entry name" value="RNASE_3_2"/>
    <property type="match status" value="1"/>
</dbReference>
<feature type="binding site" evidence="15">
    <location>
        <position position="134"/>
    </location>
    <ligand>
        <name>Mg(2+)</name>
        <dbReference type="ChEBI" id="CHEBI:18420"/>
    </ligand>
</feature>
<proteinExistence type="inferred from homology"/>
<evidence type="ECO:0000313" key="20">
    <source>
        <dbReference type="EMBL" id="KIO71720.1"/>
    </source>
</evidence>
<evidence type="ECO:0000256" key="6">
    <source>
        <dbReference type="ARBA" id="ARBA00022552"/>
    </source>
</evidence>
<name>A0A090IUM5_9BACI</name>
<dbReference type="PANTHER" id="PTHR11207">
    <property type="entry name" value="RIBONUCLEASE III"/>
    <property type="match status" value="1"/>
</dbReference>
<evidence type="ECO:0000313" key="21">
    <source>
        <dbReference type="Proteomes" id="UP000032076"/>
    </source>
</evidence>
<dbReference type="SUPFAM" id="SSF69065">
    <property type="entry name" value="RNase III domain-like"/>
    <property type="match status" value="1"/>
</dbReference>
<keyword evidence="8 15" id="KW-0819">tRNA processing</keyword>
<evidence type="ECO:0000256" key="12">
    <source>
        <dbReference type="ARBA" id="ARBA00022801"/>
    </source>
</evidence>
<dbReference type="EMBL" id="JXLU01000116">
    <property type="protein sequence ID" value="KIO71720.1"/>
    <property type="molecule type" value="Genomic_DNA"/>
</dbReference>
<feature type="region of interest" description="Disordered" evidence="16">
    <location>
        <begin position="219"/>
        <end position="247"/>
    </location>
</feature>
<dbReference type="CDD" id="cd00593">
    <property type="entry name" value="RIBOc"/>
    <property type="match status" value="1"/>
</dbReference>
<dbReference type="GO" id="GO:0003725">
    <property type="term" value="F:double-stranded RNA binding"/>
    <property type="evidence" value="ECO:0007669"/>
    <property type="project" value="TreeGrafter"/>
</dbReference>
<dbReference type="FunFam" id="1.10.1520.10:FF:000001">
    <property type="entry name" value="Ribonuclease 3"/>
    <property type="match status" value="1"/>
</dbReference>
<dbReference type="GO" id="GO:0046872">
    <property type="term" value="F:metal ion binding"/>
    <property type="evidence" value="ECO:0007669"/>
    <property type="project" value="UniProtKB-KW"/>
</dbReference>
<evidence type="ECO:0000256" key="9">
    <source>
        <dbReference type="ARBA" id="ARBA00022722"/>
    </source>
</evidence>
<dbReference type="PATRIC" id="fig|35841.6.peg.1992"/>
<dbReference type="GO" id="GO:0004525">
    <property type="term" value="F:ribonuclease III activity"/>
    <property type="evidence" value="ECO:0007669"/>
    <property type="project" value="UniProtKB-UniRule"/>
</dbReference>
<dbReference type="GO" id="GO:0005737">
    <property type="term" value="C:cytoplasm"/>
    <property type="evidence" value="ECO:0007669"/>
    <property type="project" value="UniProtKB-SubCell"/>
</dbReference>
<dbReference type="GO" id="GO:0042802">
    <property type="term" value="F:identical protein binding"/>
    <property type="evidence" value="ECO:0007669"/>
    <property type="project" value="UniProtKB-ARBA"/>
</dbReference>
<keyword evidence="5 15" id="KW-0963">Cytoplasm</keyword>
<dbReference type="OrthoDB" id="9805026at2"/>
<evidence type="ECO:0000256" key="13">
    <source>
        <dbReference type="ARBA" id="ARBA00022842"/>
    </source>
</evidence>
<keyword evidence="10 15" id="KW-0479">Metal-binding</keyword>
<dbReference type="PROSITE" id="PS00517">
    <property type="entry name" value="RNASE_3_1"/>
    <property type="match status" value="1"/>
</dbReference>
<dbReference type="eggNOG" id="COG0571">
    <property type="taxonomic scope" value="Bacteria"/>
</dbReference>
<dbReference type="InterPro" id="IPR000999">
    <property type="entry name" value="RNase_III_dom"/>
</dbReference>
<keyword evidence="6 15" id="KW-0698">rRNA processing</keyword>
<feature type="binding site" evidence="15">
    <location>
        <position position="61"/>
    </location>
    <ligand>
        <name>Mg(2+)</name>
        <dbReference type="ChEBI" id="CHEBI:18420"/>
    </ligand>
</feature>
<evidence type="ECO:0000259" key="17">
    <source>
        <dbReference type="PROSITE" id="PS50137"/>
    </source>
</evidence>
<dbReference type="CDD" id="cd10845">
    <property type="entry name" value="DSRM_RNAse_III_family"/>
    <property type="match status" value="1"/>
</dbReference>
<dbReference type="FunFam" id="3.30.160.20:FF:000003">
    <property type="entry name" value="Ribonuclease 3"/>
    <property type="match status" value="1"/>
</dbReference>
<dbReference type="EMBL" id="CCRF01000045">
    <property type="protein sequence ID" value="CEE01362.1"/>
    <property type="molecule type" value="Genomic_DNA"/>
</dbReference>
<keyword evidence="22" id="KW-1185">Reference proteome</keyword>
<dbReference type="NCBIfam" id="TIGR02191">
    <property type="entry name" value="RNaseIII"/>
    <property type="match status" value="1"/>
</dbReference>
<dbReference type="STRING" id="35841.B4167_3352"/>
<evidence type="ECO:0000256" key="11">
    <source>
        <dbReference type="ARBA" id="ARBA00022759"/>
    </source>
</evidence>
<keyword evidence="11 15" id="KW-0255">Endonuclease</keyword>
<dbReference type="InterPro" id="IPR014720">
    <property type="entry name" value="dsRBD_dom"/>
</dbReference>
<protein>
    <recommendedName>
        <fullName evidence="15">Ribonuclease 3</fullName>
        <ecNumber evidence="15">3.1.26.3</ecNumber>
    </recommendedName>
    <alternativeName>
        <fullName evidence="15">Ribonuclease III</fullName>
        <shortName evidence="15">RNase III</shortName>
    </alternativeName>
</protein>
<keyword evidence="12 15" id="KW-0378">Hydrolase</keyword>
<dbReference type="GO" id="GO:0006364">
    <property type="term" value="P:rRNA processing"/>
    <property type="evidence" value="ECO:0007669"/>
    <property type="project" value="UniProtKB-UniRule"/>
</dbReference>
<feature type="domain" description="DRBM" evidence="17">
    <location>
        <begin position="174"/>
        <end position="243"/>
    </location>
</feature>
<evidence type="ECO:0000259" key="18">
    <source>
        <dbReference type="PROSITE" id="PS50142"/>
    </source>
</evidence>
<comment type="subunit">
    <text evidence="4 15">Homodimer.</text>
</comment>
<dbReference type="SMART" id="SM00535">
    <property type="entry name" value="RIBOc"/>
    <property type="match status" value="1"/>
</dbReference>
<keyword evidence="13 15" id="KW-0460">Magnesium</keyword>
<accession>A0A090IUM5</accession>
<keyword evidence="9 15" id="KW-0540">Nuclease</keyword>
<sequence length="247" mass="28079">MTKIKRTKDMNKNQLENKFKEFQDRVGIHFQNEALLVQAFTHSSYVNEHRRKRREDNERLEFLGDAVLELTVSDFLYKTYPMMEEGDMTKLRAAIVCEPSLLSFAQELDFGDLMRLGKGEELTGGRKRPALLADAFEAFIGATYLDQGLETVVKFLEKVVFPKILQGAFSHVMDYKSQLQELVQRDGLGTLEYEILAEKGPAHNREFVTQVKLNNQSLGTGVGKSKKEAEQKAAHMALTKLSKTPES</sequence>
<dbReference type="GO" id="GO:0019843">
    <property type="term" value="F:rRNA binding"/>
    <property type="evidence" value="ECO:0007669"/>
    <property type="project" value="UniProtKB-KW"/>
</dbReference>
<dbReference type="InterPro" id="IPR036389">
    <property type="entry name" value="RNase_III_sf"/>
</dbReference>
<feature type="active site" evidence="15">
    <location>
        <position position="65"/>
    </location>
</feature>
<dbReference type="GO" id="GO:0006397">
    <property type="term" value="P:mRNA processing"/>
    <property type="evidence" value="ECO:0007669"/>
    <property type="project" value="UniProtKB-UniRule"/>
</dbReference>
<comment type="similarity">
    <text evidence="3">Belongs to the ribonuclease III family.</text>
</comment>
<feature type="active site" evidence="15">
    <location>
        <position position="137"/>
    </location>
</feature>
<evidence type="ECO:0000256" key="1">
    <source>
        <dbReference type="ARBA" id="ARBA00000109"/>
    </source>
</evidence>